<dbReference type="EMBL" id="BAAAMU010000109">
    <property type="protein sequence ID" value="GAA1677518.1"/>
    <property type="molecule type" value="Genomic_DNA"/>
</dbReference>
<comment type="caution">
    <text evidence="2">The sequence shown here is derived from an EMBL/GenBank/DDBJ whole genome shotgun (WGS) entry which is preliminary data.</text>
</comment>
<sequence>MATDGTPLCPDGKEIAAIPNHTRAELIPLHSRLVITDDIYVRDGEGGAAMIATVLLIVLMVVAVAATELCLRCAGESKESVESPAEIVGD</sequence>
<evidence type="ECO:0000313" key="2">
    <source>
        <dbReference type="EMBL" id="GAA1677518.1"/>
    </source>
</evidence>
<accession>A0ABN2GVH4</accession>
<keyword evidence="1" id="KW-0812">Transmembrane</keyword>
<keyword evidence="1" id="KW-0472">Membrane</keyword>
<reference evidence="2 3" key="1">
    <citation type="journal article" date="2019" name="Int. J. Syst. Evol. Microbiol.">
        <title>The Global Catalogue of Microorganisms (GCM) 10K type strain sequencing project: providing services to taxonomists for standard genome sequencing and annotation.</title>
        <authorList>
            <consortium name="The Broad Institute Genomics Platform"/>
            <consortium name="The Broad Institute Genome Sequencing Center for Infectious Disease"/>
            <person name="Wu L."/>
            <person name="Ma J."/>
        </authorList>
    </citation>
    <scope>NUCLEOTIDE SEQUENCE [LARGE SCALE GENOMIC DNA]</scope>
    <source>
        <strain evidence="2 3">JCM 13929</strain>
    </source>
</reference>
<proteinExistence type="predicted"/>
<protein>
    <submittedName>
        <fullName evidence="2">Uncharacterized protein</fullName>
    </submittedName>
</protein>
<organism evidence="2 3">
    <name type="scientific">Nonomuraea maheshkhaliensis</name>
    <dbReference type="NCBI Taxonomy" id="419590"/>
    <lineage>
        <taxon>Bacteria</taxon>
        <taxon>Bacillati</taxon>
        <taxon>Actinomycetota</taxon>
        <taxon>Actinomycetes</taxon>
        <taxon>Streptosporangiales</taxon>
        <taxon>Streptosporangiaceae</taxon>
        <taxon>Nonomuraea</taxon>
    </lineage>
</organism>
<evidence type="ECO:0000256" key="1">
    <source>
        <dbReference type="SAM" id="Phobius"/>
    </source>
</evidence>
<evidence type="ECO:0000313" key="3">
    <source>
        <dbReference type="Proteomes" id="UP001500064"/>
    </source>
</evidence>
<feature type="transmembrane region" description="Helical" evidence="1">
    <location>
        <begin position="48"/>
        <end position="71"/>
    </location>
</feature>
<gene>
    <name evidence="2" type="ORF">GCM10009733_088080</name>
</gene>
<dbReference type="Proteomes" id="UP001500064">
    <property type="component" value="Unassembled WGS sequence"/>
</dbReference>
<name>A0ABN2GVH4_9ACTN</name>
<keyword evidence="1" id="KW-1133">Transmembrane helix</keyword>
<keyword evidence="3" id="KW-1185">Reference proteome</keyword>